<comment type="subcellular location">
    <subcellularLocation>
        <location evidence="1">Cell membrane</location>
        <topology evidence="1">Multi-pass membrane protein</topology>
    </subcellularLocation>
</comment>
<feature type="transmembrane region" description="Helical" evidence="6">
    <location>
        <begin position="86"/>
        <end position="107"/>
    </location>
</feature>
<feature type="transmembrane region" description="Helical" evidence="6">
    <location>
        <begin position="289"/>
        <end position="310"/>
    </location>
</feature>
<comment type="caution">
    <text evidence="9">The sequence shown here is derived from an EMBL/GenBank/DDBJ whole genome shotgun (WGS) entry which is preliminary data.</text>
</comment>
<reference evidence="10" key="1">
    <citation type="journal article" date="2019" name="Int. J. Syst. Evol. Microbiol.">
        <title>The Global Catalogue of Microorganisms (GCM) 10K type strain sequencing project: providing services to taxonomists for standard genome sequencing and annotation.</title>
        <authorList>
            <consortium name="The Broad Institute Genomics Platform"/>
            <consortium name="The Broad Institute Genome Sequencing Center for Infectious Disease"/>
            <person name="Wu L."/>
            <person name="Ma J."/>
        </authorList>
    </citation>
    <scope>NUCLEOTIDE SEQUENCE [LARGE SCALE GENOMIC DNA]</scope>
    <source>
        <strain evidence="10">CGMCC 1.15304</strain>
    </source>
</reference>
<feature type="transmembrane region" description="Helical" evidence="6">
    <location>
        <begin position="458"/>
        <end position="481"/>
    </location>
</feature>
<protein>
    <submittedName>
        <fullName evidence="9">ComEC/Rec2 family competence protein</fullName>
    </submittedName>
</protein>
<dbReference type="Proteomes" id="UP001595776">
    <property type="component" value="Unassembled WGS sequence"/>
</dbReference>
<accession>A0ABV8U8Y5</accession>
<feature type="transmembrane region" description="Helical" evidence="6">
    <location>
        <begin position="420"/>
        <end position="446"/>
    </location>
</feature>
<evidence type="ECO:0000256" key="5">
    <source>
        <dbReference type="ARBA" id="ARBA00023136"/>
    </source>
</evidence>
<dbReference type="Pfam" id="PF03772">
    <property type="entry name" value="Competence"/>
    <property type="match status" value="1"/>
</dbReference>
<keyword evidence="10" id="KW-1185">Reference proteome</keyword>
<dbReference type="InterPro" id="IPR004477">
    <property type="entry name" value="ComEC_N"/>
</dbReference>
<dbReference type="RefSeq" id="WP_082719945.1">
    <property type="nucleotide sequence ID" value="NZ_JBHSCR010000004.1"/>
</dbReference>
<dbReference type="EMBL" id="JBHSCR010000004">
    <property type="protein sequence ID" value="MFC4347661.1"/>
    <property type="molecule type" value="Genomic_DNA"/>
</dbReference>
<evidence type="ECO:0000256" key="1">
    <source>
        <dbReference type="ARBA" id="ARBA00004651"/>
    </source>
</evidence>
<evidence type="ECO:0000313" key="9">
    <source>
        <dbReference type="EMBL" id="MFC4347661.1"/>
    </source>
</evidence>
<evidence type="ECO:0000259" key="7">
    <source>
        <dbReference type="Pfam" id="PF03772"/>
    </source>
</evidence>
<evidence type="ECO:0000256" key="4">
    <source>
        <dbReference type="ARBA" id="ARBA00022989"/>
    </source>
</evidence>
<evidence type="ECO:0000313" key="10">
    <source>
        <dbReference type="Proteomes" id="UP001595776"/>
    </source>
</evidence>
<feature type="transmembrane region" description="Helical" evidence="6">
    <location>
        <begin position="367"/>
        <end position="400"/>
    </location>
</feature>
<name>A0ABV8U8Y5_9PROT</name>
<evidence type="ECO:0000256" key="3">
    <source>
        <dbReference type="ARBA" id="ARBA00022692"/>
    </source>
</evidence>
<dbReference type="Pfam" id="PF13567">
    <property type="entry name" value="DUF4131"/>
    <property type="match status" value="1"/>
</dbReference>
<keyword evidence="4 6" id="KW-1133">Transmembrane helix</keyword>
<sequence>MSNHLRIGSTVHSPILLARLKGSLRTYDALQHVHGEWRLFSLVTGFALGSVLQIVPNTIYLSLHVLLPVLASLIILALFLGNMQRFLVQLPLAVLLGMTFAAGRIEYLSGPRLDSERYASLEGEVKTVEERAGKGTRLIIRPTALDGRSGAMPGSIRLLVRTEVQGDLMPGVLIRTRALLHAPRGAITPDGFNFARKAFFDGIGAEGFAAAPVEILPPQTGQEPGLREKLERLRRAVAERIMAGQPDQSGAVAVALLVGYRHYLTEETVENFRDAGLAHLMAISGLHMGLITTAAFFLFEFLFAAFPAVALRVPPRKLAALLAWAVAFGYLLLSGMGVATVRAFIMVSIGLLAVLLDRRVLSLRNVAIAAGLILSIWPEAILSVGFQMSFGATAALVVAYERLYRSGIKLPTGKGVRSKVLNFLIMTAFTTIVAEVAVAPFALYHFQATPLVGLGANLLAVPLVSLIVMPLALLALLTMPLGFDGPILHAMGAVIDMVRQVAAFFGAPSFGVAHIPQQSGAFICVASGIFIFLLILRGRVAWIPALAGLLLMPFLYQGPRNDLLIDSGGNIVAVYDQDADRFAISGGRRGGFRDDAWARYWGLSPDEAPKKLDRQCDSDGCHTNIGDRLLVARARSLEGMRRDCAKADIVIMPVRWRRYCRGDAVKLSEEGLERYGPVAYEPKTGTVRWSRERGDRPWHIGAVRAD</sequence>
<dbReference type="InterPro" id="IPR025405">
    <property type="entry name" value="DUF4131"/>
</dbReference>
<feature type="transmembrane region" description="Helical" evidence="6">
    <location>
        <begin position="322"/>
        <end position="355"/>
    </location>
</feature>
<evidence type="ECO:0000256" key="2">
    <source>
        <dbReference type="ARBA" id="ARBA00022475"/>
    </source>
</evidence>
<feature type="transmembrane region" description="Helical" evidence="6">
    <location>
        <begin position="60"/>
        <end position="80"/>
    </location>
</feature>
<proteinExistence type="predicted"/>
<feature type="transmembrane region" description="Helical" evidence="6">
    <location>
        <begin position="519"/>
        <end position="536"/>
    </location>
</feature>
<dbReference type="PANTHER" id="PTHR30619">
    <property type="entry name" value="DNA INTERNALIZATION/COMPETENCE PROTEIN COMEC/REC2"/>
    <property type="match status" value="1"/>
</dbReference>
<keyword evidence="2" id="KW-1003">Cell membrane</keyword>
<dbReference type="PANTHER" id="PTHR30619:SF1">
    <property type="entry name" value="RECOMBINATION PROTEIN 2"/>
    <property type="match status" value="1"/>
</dbReference>
<evidence type="ECO:0000256" key="6">
    <source>
        <dbReference type="SAM" id="Phobius"/>
    </source>
</evidence>
<evidence type="ECO:0000259" key="8">
    <source>
        <dbReference type="Pfam" id="PF13567"/>
    </source>
</evidence>
<gene>
    <name evidence="9" type="ORF">ACFO5Q_07355</name>
</gene>
<keyword evidence="3 6" id="KW-0812">Transmembrane</keyword>
<dbReference type="NCBIfam" id="TIGR00360">
    <property type="entry name" value="ComEC_N-term"/>
    <property type="match status" value="1"/>
</dbReference>
<organism evidence="9 10">
    <name type="scientific">Kordiimonas lipolytica</name>
    <dbReference type="NCBI Taxonomy" id="1662421"/>
    <lineage>
        <taxon>Bacteria</taxon>
        <taxon>Pseudomonadati</taxon>
        <taxon>Pseudomonadota</taxon>
        <taxon>Alphaproteobacteria</taxon>
        <taxon>Kordiimonadales</taxon>
        <taxon>Kordiimonadaceae</taxon>
        <taxon>Kordiimonas</taxon>
    </lineage>
</organism>
<feature type="domain" description="ComEC/Rec2-related protein" evidence="7">
    <location>
        <begin position="256"/>
        <end position="537"/>
    </location>
</feature>
<keyword evidence="5 6" id="KW-0472">Membrane</keyword>
<feature type="domain" description="DUF4131" evidence="8">
    <location>
        <begin position="65"/>
        <end position="212"/>
    </location>
</feature>
<dbReference type="InterPro" id="IPR052159">
    <property type="entry name" value="Competence_DNA_uptake"/>
</dbReference>